<evidence type="ECO:0000313" key="9">
    <source>
        <dbReference type="Proteomes" id="UP000285712"/>
    </source>
</evidence>
<name>A0A3R6XZG7_APHAT</name>
<evidence type="ECO:0000313" key="7">
    <source>
        <dbReference type="EMBL" id="RHZ12884.1"/>
    </source>
</evidence>
<dbReference type="EMBL" id="QUTG01002549">
    <property type="protein sequence ID" value="RHY95816.1"/>
    <property type="molecule type" value="Genomic_DNA"/>
</dbReference>
<evidence type="ECO:0000256" key="1">
    <source>
        <dbReference type="ARBA" id="ARBA00013201"/>
    </source>
</evidence>
<proteinExistence type="predicted"/>
<comment type="caution">
    <text evidence="6">The sequence shown here is derived from an EMBL/GenBank/DDBJ whole genome shotgun (WGS) entry which is preliminary data.</text>
</comment>
<evidence type="ECO:0000256" key="3">
    <source>
        <dbReference type="ARBA" id="ARBA00022963"/>
    </source>
</evidence>
<keyword evidence="2" id="KW-0378">Hydrolase</keyword>
<evidence type="ECO:0000313" key="6">
    <source>
        <dbReference type="EMBL" id="RHY95816.1"/>
    </source>
</evidence>
<dbReference type="EMBL" id="QUTH01004633">
    <property type="protein sequence ID" value="RHZ12884.1"/>
    <property type="molecule type" value="Genomic_DNA"/>
</dbReference>
<dbReference type="AlphaFoldDB" id="A0A3R6XZG7"/>
<keyword evidence="4" id="KW-0443">Lipid metabolism</keyword>
<accession>A0A3R6XZG7</accession>
<protein>
    <recommendedName>
        <fullName evidence="1">1-alkyl-2-acetylglycerophosphocholine esterase</fullName>
        <ecNumber evidence="1">3.1.1.47</ecNumber>
    </recommendedName>
</protein>
<sequence length="380" mass="43369">MYYQRPPQSALDDWAGEGYFVRNNQVHTRVHHIQTVLDALADLQNDDVDGLLYHQLNLDRIVAAGHSFGGATVLSAAKRDARIKAVVGLDMWMEPLDADIVADGVPAVPVCSIISQHWLSEWDSHFELLKTMARRCRHPSSAFFALAQTRHNNFCDLPLFSPRRHVTTVQLGLWFLHDVWWTECTLSQPDDGGFERQVRELTQDVLDAGDHYKASASTELELVRAQCTVAFHDMNIAKGMNQDLKTQVEVVEERLREYDTSATSDDMYEKKLQKLHDLQHQAKDTSDTIHRMRLAVEKAERTMQYTRNQCDLARKDLYRQQYAVENVTTAMKSLSSCASQLKLPTFQATPQLARIQDDVVVAPRQAIAKPNKKKTNRVKR</sequence>
<feature type="coiled-coil region" evidence="5">
    <location>
        <begin position="234"/>
        <end position="261"/>
    </location>
</feature>
<evidence type="ECO:0000256" key="2">
    <source>
        <dbReference type="ARBA" id="ARBA00022801"/>
    </source>
</evidence>
<evidence type="ECO:0000256" key="4">
    <source>
        <dbReference type="ARBA" id="ARBA00023098"/>
    </source>
</evidence>
<reference evidence="8 9" key="1">
    <citation type="submission" date="2018-08" db="EMBL/GenBank/DDBJ databases">
        <title>Aphanomyces genome sequencing and annotation.</title>
        <authorList>
            <person name="Minardi D."/>
            <person name="Oidtmann B."/>
            <person name="Van Der Giezen M."/>
            <person name="Studholme D.J."/>
        </authorList>
    </citation>
    <scope>NUCLEOTIDE SEQUENCE [LARGE SCALE GENOMIC DNA]</scope>
    <source>
        <strain evidence="7 8">Da</strain>
        <strain evidence="6 9">Sv</strain>
    </source>
</reference>
<dbReference type="VEuPathDB" id="FungiDB:H257_09236"/>
<dbReference type="GO" id="GO:0016042">
    <property type="term" value="P:lipid catabolic process"/>
    <property type="evidence" value="ECO:0007669"/>
    <property type="project" value="UniProtKB-KW"/>
</dbReference>
<dbReference type="InterPro" id="IPR029058">
    <property type="entry name" value="AB_hydrolase_fold"/>
</dbReference>
<dbReference type="Pfam" id="PF03403">
    <property type="entry name" value="PAF-AH_p_II"/>
    <property type="match status" value="1"/>
</dbReference>
<dbReference type="PANTHER" id="PTHR10272:SF0">
    <property type="entry name" value="PLATELET-ACTIVATING FACTOR ACETYLHYDROLASE"/>
    <property type="match status" value="1"/>
</dbReference>
<dbReference type="Proteomes" id="UP000285712">
    <property type="component" value="Unassembled WGS sequence"/>
</dbReference>
<keyword evidence="3" id="KW-0442">Lipid degradation</keyword>
<evidence type="ECO:0000256" key="5">
    <source>
        <dbReference type="SAM" id="Coils"/>
    </source>
</evidence>
<dbReference type="EC" id="3.1.1.47" evidence="1"/>
<gene>
    <name evidence="6" type="ORF">DYB35_002831</name>
    <name evidence="7" type="ORF">DYB37_001777</name>
</gene>
<dbReference type="VEuPathDB" id="FungiDB:H257_09235"/>
<dbReference type="Gene3D" id="3.40.50.1820">
    <property type="entry name" value="alpha/beta hydrolase"/>
    <property type="match status" value="1"/>
</dbReference>
<dbReference type="Proteomes" id="UP000285430">
    <property type="component" value="Unassembled WGS sequence"/>
</dbReference>
<dbReference type="Gene3D" id="1.20.58.60">
    <property type="match status" value="1"/>
</dbReference>
<dbReference type="PANTHER" id="PTHR10272">
    <property type="entry name" value="PLATELET-ACTIVATING FACTOR ACETYLHYDROLASE"/>
    <property type="match status" value="1"/>
</dbReference>
<evidence type="ECO:0000313" key="8">
    <source>
        <dbReference type="Proteomes" id="UP000285430"/>
    </source>
</evidence>
<dbReference type="GO" id="GO:0003847">
    <property type="term" value="F:1-alkyl-2-acetylglycerophosphocholine esterase activity"/>
    <property type="evidence" value="ECO:0007669"/>
    <property type="project" value="UniProtKB-EC"/>
</dbReference>
<dbReference type="SUPFAM" id="SSF53474">
    <property type="entry name" value="alpha/beta-Hydrolases"/>
    <property type="match status" value="1"/>
</dbReference>
<keyword evidence="5" id="KW-0175">Coiled coil</keyword>
<organism evidence="6 9">
    <name type="scientific">Aphanomyces astaci</name>
    <name type="common">Crayfish plague agent</name>
    <dbReference type="NCBI Taxonomy" id="112090"/>
    <lineage>
        <taxon>Eukaryota</taxon>
        <taxon>Sar</taxon>
        <taxon>Stramenopiles</taxon>
        <taxon>Oomycota</taxon>
        <taxon>Saprolegniomycetes</taxon>
        <taxon>Saprolegniales</taxon>
        <taxon>Verrucalvaceae</taxon>
        <taxon>Aphanomyces</taxon>
    </lineage>
</organism>